<evidence type="ECO:0000313" key="1">
    <source>
        <dbReference type="EMBL" id="MEC4294168.1"/>
    </source>
</evidence>
<comment type="caution">
    <text evidence="1">The sequence shown here is derived from an EMBL/GenBank/DDBJ whole genome shotgun (WGS) entry which is preliminary data.</text>
</comment>
<evidence type="ECO:0000313" key="2">
    <source>
        <dbReference type="Proteomes" id="UP001343724"/>
    </source>
</evidence>
<accession>A0ABU6IWG4</accession>
<name>A0ABU6IWG4_9ACTN</name>
<proteinExistence type="predicted"/>
<gene>
    <name evidence="1" type="ORF">VJ920_02455</name>
</gene>
<dbReference type="EMBL" id="JAYMFH010000001">
    <property type="protein sequence ID" value="MEC4294168.1"/>
    <property type="molecule type" value="Genomic_DNA"/>
</dbReference>
<reference evidence="1 2" key="1">
    <citation type="submission" date="2024-01" db="EMBL/GenBank/DDBJ databases">
        <title>novel species in genus Adlercreutzia.</title>
        <authorList>
            <person name="Liu X."/>
        </authorList>
    </citation>
    <scope>NUCLEOTIDE SEQUENCE [LARGE SCALE GENOMIC DNA]</scope>
    <source>
        <strain evidence="1 2">R22</strain>
    </source>
</reference>
<keyword evidence="2" id="KW-1185">Reference proteome</keyword>
<organism evidence="1 2">
    <name type="scientific">Adlercreutzia shanghongiae</name>
    <dbReference type="NCBI Taxonomy" id="3111773"/>
    <lineage>
        <taxon>Bacteria</taxon>
        <taxon>Bacillati</taxon>
        <taxon>Actinomycetota</taxon>
        <taxon>Coriobacteriia</taxon>
        <taxon>Eggerthellales</taxon>
        <taxon>Eggerthellaceae</taxon>
        <taxon>Adlercreutzia</taxon>
    </lineage>
</organism>
<evidence type="ECO:0008006" key="3">
    <source>
        <dbReference type="Google" id="ProtNLM"/>
    </source>
</evidence>
<protein>
    <recommendedName>
        <fullName evidence="3">Fido domain-containing protein</fullName>
    </recommendedName>
</protein>
<dbReference type="Proteomes" id="UP001343724">
    <property type="component" value="Unassembled WGS sequence"/>
</dbReference>
<sequence length="499" mass="56106">MESRSAFRSAPLLDRALALASQRAQTCESLAAGLGIAPEDAALYWFSVNSLRRSLGHDLPPLAGPVARCWYDPTWRLCALLEEFQINEGLANHYGRIFYDPEGGHLELNLAANEVVYAIALEHADADLDRLRRVCVHACEPENGLELLAANAGKVLLAIEEYRNEALTPARIEGLYERLVAGIELRDGDGSAERTEALALLCSFITGDGGPMAGQVGDHQLVVALATLLFVRAARLFPAGNVPFAFLLYLLVLHRAGYHFSAHVPVMRLLYGAKSEPAARDRCRYAADGVTADLPADPSEWAVEYDGTYDWTLVFERAVGQIVAEQRWVMTKLEGMSRRRERMRAIIDADASMNPRQKEVLLEAILHSNAEFTYDIHMKRYAVSYPSARSDFARLIDLGFLQQNDDGVRHFFFASDNLHEACGAYLRERCTDTYLHYYDEEGRLRPEFRATDEAPELYNRDVGFYEKALLDKMYTEHYDFRRASIADTDGLIRRSPARD</sequence>
<dbReference type="RefSeq" id="WP_326454324.1">
    <property type="nucleotide sequence ID" value="NZ_JAYMFH010000001.1"/>
</dbReference>